<accession>A0A261VN57</accession>
<evidence type="ECO:0000259" key="1">
    <source>
        <dbReference type="SMART" id="SM00953"/>
    </source>
</evidence>
<comment type="caution">
    <text evidence="2">The sequence shown here is derived from an EMBL/GenBank/DDBJ whole genome shotgun (WGS) entry which is preliminary data.</text>
</comment>
<sequence>MNTVSLWRIAATVGKYRADDLSGAGAAAVGGRYNSAGTAVLYTSSSVALAVLETLVHFGIKASEHANRYLVELQVPQAVYDARQVLSVAQLRRQHPFWDAVPFAEASQRIGDDWVRAGKSALLALPSAILPHQGLPDGNILINPRHADAAKVRVLRCEKFIYDPRLGPRPA</sequence>
<feature type="domain" description="RES" evidence="1">
    <location>
        <begin position="20"/>
        <end position="156"/>
    </location>
</feature>
<keyword evidence="3" id="KW-1185">Reference proteome</keyword>
<evidence type="ECO:0000313" key="2">
    <source>
        <dbReference type="EMBL" id="OZI74912.1"/>
    </source>
</evidence>
<dbReference type="SMART" id="SM00953">
    <property type="entry name" value="RES"/>
    <property type="match status" value="1"/>
</dbReference>
<protein>
    <recommendedName>
        <fullName evidence="1">RES domain-containing protein</fullName>
    </recommendedName>
</protein>
<dbReference type="Pfam" id="PF08808">
    <property type="entry name" value="RES"/>
    <property type="match status" value="1"/>
</dbReference>
<reference evidence="3" key="1">
    <citation type="submission" date="2017-05" db="EMBL/GenBank/DDBJ databases">
        <title>Complete and WGS of Bordetella genogroups.</title>
        <authorList>
            <person name="Spilker T."/>
            <person name="Lipuma J."/>
        </authorList>
    </citation>
    <scope>NUCLEOTIDE SEQUENCE [LARGE SCALE GENOMIC DNA]</scope>
    <source>
        <strain evidence="3">AU6712</strain>
    </source>
</reference>
<dbReference type="AlphaFoldDB" id="A0A261VN57"/>
<proteinExistence type="predicted"/>
<dbReference type="InterPro" id="IPR014914">
    <property type="entry name" value="RES_dom"/>
</dbReference>
<organism evidence="2 3">
    <name type="scientific">Bordetella genomosp. 12</name>
    <dbReference type="NCBI Taxonomy" id="463035"/>
    <lineage>
        <taxon>Bacteria</taxon>
        <taxon>Pseudomonadati</taxon>
        <taxon>Pseudomonadota</taxon>
        <taxon>Betaproteobacteria</taxon>
        <taxon>Burkholderiales</taxon>
        <taxon>Alcaligenaceae</taxon>
        <taxon>Bordetella</taxon>
    </lineage>
</organism>
<dbReference type="OrthoDB" id="9789501at2"/>
<name>A0A261VN57_9BORD</name>
<dbReference type="Proteomes" id="UP000216429">
    <property type="component" value="Unassembled WGS sequence"/>
</dbReference>
<gene>
    <name evidence="2" type="ORF">CAL22_10820</name>
</gene>
<evidence type="ECO:0000313" key="3">
    <source>
        <dbReference type="Proteomes" id="UP000216429"/>
    </source>
</evidence>
<dbReference type="EMBL" id="NEVU01000002">
    <property type="protein sequence ID" value="OZI74912.1"/>
    <property type="molecule type" value="Genomic_DNA"/>
</dbReference>
<dbReference type="RefSeq" id="WP_094812986.1">
    <property type="nucleotide sequence ID" value="NZ_NEVU01000002.1"/>
</dbReference>